<gene>
    <name evidence="3" type="ORF">RJ41_12885</name>
</gene>
<proteinExistence type="predicted"/>
<dbReference type="SMART" id="SM00849">
    <property type="entry name" value="Lactamase_B"/>
    <property type="match status" value="1"/>
</dbReference>
<dbReference type="Proteomes" id="UP000031197">
    <property type="component" value="Unassembled WGS sequence"/>
</dbReference>
<name>A0A0B3Y5T1_9ALTE</name>
<dbReference type="Pfam" id="PF12706">
    <property type="entry name" value="Lactamase_B_2"/>
    <property type="match status" value="1"/>
</dbReference>
<organism evidence="3 4">
    <name type="scientific">Alteromonas marina</name>
    <dbReference type="NCBI Taxonomy" id="203795"/>
    <lineage>
        <taxon>Bacteria</taxon>
        <taxon>Pseudomonadati</taxon>
        <taxon>Pseudomonadota</taxon>
        <taxon>Gammaproteobacteria</taxon>
        <taxon>Alteromonadales</taxon>
        <taxon>Alteromonadaceae</taxon>
        <taxon>Alteromonas/Salinimonas group</taxon>
        <taxon>Alteromonas</taxon>
    </lineage>
</organism>
<sequence>MKVLHRQLSFISKGTGQKVHLKKQGKLSTAWVSLLSTTSIFLFSAIAPASSGPFTQASSPSLPQPSISEGSAGESKAFMACQNVSVQVLGSGGPELDDGRTSSAYLVWVDNKARVLVDAGSGSSVQFGAAGASFESLDAILLSHLHTDHSADLPSFVKGGYFTNREKNLWVIGPDGNDAMPSTNAHVSSLVGEESAFKYLSSYTIHGQEDYTISAKSVADATLEKPFEYDVNNGISVEAMSVNHGPIPTLAWKIKANGCVAVFSGDTNDEQGNLARFAKNADLLVLHNAIDDNAGRVAKNLHMTPTQIIDIAAKSKAKRILLSHIMKRSEPGLDALTEAITVVAEGRAYAAQELMNITLFDEN</sequence>
<dbReference type="Gene3D" id="3.60.15.10">
    <property type="entry name" value="Ribonuclease Z/Hydroxyacylglutathione hydrolase-like"/>
    <property type="match status" value="1"/>
</dbReference>
<keyword evidence="1" id="KW-0378">Hydrolase</keyword>
<evidence type="ECO:0000256" key="1">
    <source>
        <dbReference type="ARBA" id="ARBA00022801"/>
    </source>
</evidence>
<accession>A0A0B3Y5T1</accession>
<feature type="domain" description="Metallo-beta-lactamase" evidence="2">
    <location>
        <begin position="101"/>
        <end position="324"/>
    </location>
</feature>
<dbReference type="CDD" id="cd07719">
    <property type="entry name" value="arylsulfatase_AtsA-like_MBL-fold"/>
    <property type="match status" value="1"/>
</dbReference>
<dbReference type="PANTHER" id="PTHR46018">
    <property type="entry name" value="ZINC PHOSPHODIESTERASE ELAC PROTEIN 1"/>
    <property type="match status" value="1"/>
</dbReference>
<dbReference type="RefSeq" id="WP_039221902.1">
    <property type="nucleotide sequence ID" value="NZ_JWLW01000023.1"/>
</dbReference>
<dbReference type="PANTHER" id="PTHR46018:SF2">
    <property type="entry name" value="ZINC PHOSPHODIESTERASE ELAC PROTEIN 1"/>
    <property type="match status" value="1"/>
</dbReference>
<dbReference type="OrthoDB" id="9803916at2"/>
<reference evidence="3 4" key="1">
    <citation type="submission" date="2014-12" db="EMBL/GenBank/DDBJ databases">
        <title>Genome sequencing of Alteromonas marina AD001.</title>
        <authorList>
            <person name="Adrian T.G.S."/>
            <person name="Chan K.G."/>
        </authorList>
    </citation>
    <scope>NUCLEOTIDE SEQUENCE [LARGE SCALE GENOMIC DNA]</scope>
    <source>
        <strain evidence="3 4">AD001</strain>
    </source>
</reference>
<dbReference type="AlphaFoldDB" id="A0A0B3Y5T1"/>
<dbReference type="SUPFAM" id="SSF56281">
    <property type="entry name" value="Metallo-hydrolase/oxidoreductase"/>
    <property type="match status" value="1"/>
</dbReference>
<keyword evidence="4" id="KW-1185">Reference proteome</keyword>
<dbReference type="InterPro" id="IPR036866">
    <property type="entry name" value="RibonucZ/Hydroxyglut_hydro"/>
</dbReference>
<comment type="caution">
    <text evidence="3">The sequence shown here is derived from an EMBL/GenBank/DDBJ whole genome shotgun (WGS) entry which is preliminary data.</text>
</comment>
<dbReference type="EMBL" id="JWLW01000023">
    <property type="protein sequence ID" value="KHT50868.1"/>
    <property type="molecule type" value="Genomic_DNA"/>
</dbReference>
<evidence type="ECO:0000313" key="3">
    <source>
        <dbReference type="EMBL" id="KHT50868.1"/>
    </source>
</evidence>
<dbReference type="GO" id="GO:0042781">
    <property type="term" value="F:3'-tRNA processing endoribonuclease activity"/>
    <property type="evidence" value="ECO:0007669"/>
    <property type="project" value="TreeGrafter"/>
</dbReference>
<evidence type="ECO:0000259" key="2">
    <source>
        <dbReference type="SMART" id="SM00849"/>
    </source>
</evidence>
<evidence type="ECO:0000313" key="4">
    <source>
        <dbReference type="Proteomes" id="UP000031197"/>
    </source>
</evidence>
<dbReference type="InterPro" id="IPR044094">
    <property type="entry name" value="AtsA-like_MBL-fold"/>
</dbReference>
<dbReference type="InterPro" id="IPR001279">
    <property type="entry name" value="Metallo-B-lactamas"/>
</dbReference>
<protein>
    <submittedName>
        <fullName evidence="3">Beta-lactamase</fullName>
    </submittedName>
</protein>